<evidence type="ECO:0000313" key="2">
    <source>
        <dbReference type="EMBL" id="CAF0773145.1"/>
    </source>
</evidence>
<feature type="transmembrane region" description="Helical" evidence="1">
    <location>
        <begin position="12"/>
        <end position="29"/>
    </location>
</feature>
<gene>
    <name evidence="2" type="ORF">IZO911_LOCUS5399</name>
    <name evidence="3" type="ORF">KXQ929_LOCUS2368</name>
</gene>
<keyword evidence="1" id="KW-0472">Membrane</keyword>
<keyword evidence="1" id="KW-0812">Transmembrane</keyword>
<name>A0A813QVT1_9BILA</name>
<dbReference type="Proteomes" id="UP000663860">
    <property type="component" value="Unassembled WGS sequence"/>
</dbReference>
<organism evidence="2 4">
    <name type="scientific">Adineta steineri</name>
    <dbReference type="NCBI Taxonomy" id="433720"/>
    <lineage>
        <taxon>Eukaryota</taxon>
        <taxon>Metazoa</taxon>
        <taxon>Spiralia</taxon>
        <taxon>Gnathifera</taxon>
        <taxon>Rotifera</taxon>
        <taxon>Eurotatoria</taxon>
        <taxon>Bdelloidea</taxon>
        <taxon>Adinetida</taxon>
        <taxon>Adinetidae</taxon>
        <taxon>Adineta</taxon>
    </lineage>
</organism>
<dbReference type="AlphaFoldDB" id="A0A813QVT1"/>
<evidence type="ECO:0000313" key="3">
    <source>
        <dbReference type="EMBL" id="CAF3545171.1"/>
    </source>
</evidence>
<accession>A0A813QVT1</accession>
<sequence>MGKSLKRLIRSNIFPISLITFLIFCLFINQKINKTITTTNINKLINETNVQSFIDHITDIVILHQNYQFTIISNLTGNNIPKWLYQYEIAHLFNFYWLQNGAYLWHLQRLMYIRLNPIDRKFQQNFHQIDIFNYLHQHPEYGIIIDTASDPIQPLFTPLPKSTLSLEKTCQLYPWLNTWYPCTTRSEMISSSIFRPLITYALYDVTIDICKHSSDLKIIHYDEIIYLFDSQQQIINETYFVKEILPRLIRLVALVPETAYILLPYLNIKIYINQYIDILIQRGVINNKKRLIQYNSSQIYHANVIYSTSSPRSDIILLNKILLDQKKLSIRRELILIIRNNLDDYSYNEIVQVIHQFELPEDYKYLHIEEYKEESYNLTQIQNLFRQSRIIIGMPTDILSHIVWCQPRTHIIEIIQKTMTTDYYEISLQLQLNYWLALITKTNTIDIIEFRYLMMKILANIDA</sequence>
<proteinExistence type="predicted"/>
<dbReference type="EMBL" id="CAJNOE010000032">
    <property type="protein sequence ID" value="CAF0773145.1"/>
    <property type="molecule type" value="Genomic_DNA"/>
</dbReference>
<protein>
    <submittedName>
        <fullName evidence="2">Uncharacterized protein</fullName>
    </submittedName>
</protein>
<keyword evidence="1" id="KW-1133">Transmembrane helix</keyword>
<dbReference type="Proteomes" id="UP000663868">
    <property type="component" value="Unassembled WGS sequence"/>
</dbReference>
<reference evidence="2" key="1">
    <citation type="submission" date="2021-02" db="EMBL/GenBank/DDBJ databases">
        <authorList>
            <person name="Nowell W R."/>
        </authorList>
    </citation>
    <scope>NUCLEOTIDE SEQUENCE</scope>
</reference>
<dbReference type="EMBL" id="CAJOBB010000070">
    <property type="protein sequence ID" value="CAF3545171.1"/>
    <property type="molecule type" value="Genomic_DNA"/>
</dbReference>
<evidence type="ECO:0000256" key="1">
    <source>
        <dbReference type="SAM" id="Phobius"/>
    </source>
</evidence>
<evidence type="ECO:0000313" key="4">
    <source>
        <dbReference type="Proteomes" id="UP000663860"/>
    </source>
</evidence>
<comment type="caution">
    <text evidence="2">The sequence shown here is derived from an EMBL/GenBank/DDBJ whole genome shotgun (WGS) entry which is preliminary data.</text>
</comment>